<evidence type="ECO:0000313" key="3">
    <source>
        <dbReference type="Proteomes" id="UP000784128"/>
    </source>
</evidence>
<evidence type="ECO:0000313" key="2">
    <source>
        <dbReference type="EMBL" id="MBT1073208.1"/>
    </source>
</evidence>
<dbReference type="PROSITE" id="PS51257">
    <property type="entry name" value="PROKAR_LIPOPROTEIN"/>
    <property type="match status" value="1"/>
</dbReference>
<keyword evidence="1" id="KW-0732">Signal</keyword>
<gene>
    <name evidence="2" type="ORF">KJB30_15545</name>
</gene>
<accession>A0ABS5UC39</accession>
<dbReference type="Proteomes" id="UP000784128">
    <property type="component" value="Unassembled WGS sequence"/>
</dbReference>
<dbReference type="EMBL" id="JAHDYS010000018">
    <property type="protein sequence ID" value="MBT1073208.1"/>
    <property type="molecule type" value="Genomic_DNA"/>
</dbReference>
<comment type="caution">
    <text evidence="2">The sequence shown here is derived from an EMBL/GenBank/DDBJ whole genome shotgun (WGS) entry which is preliminary data.</text>
</comment>
<keyword evidence="3" id="KW-1185">Reference proteome</keyword>
<feature type="signal peptide" evidence="1">
    <location>
        <begin position="1"/>
        <end position="20"/>
    </location>
</feature>
<name>A0ABS5UC39_9BACT</name>
<sequence length="377" mass="36856">MKRFRMSMMAALMATALAVAGCGGSGGGGGGEATGPTDPSKVVFETSAKTLDPLTGGAMSAAVAINAGGSIVGISGNATQQVRGVKWSVNGADGSVGAATTLEPLAGFNYSAAYGINDSGFTVGESEDAGNTVVAASWAPGSATASKLPVLSAGKNSAAYSISASGKIVGESVNNSDLVVPVYWSSSSAVPVALPVLSPGGSGSAYCVVDNANGSSTIVGESNDHAVRWRITAAGAVGSAEDLGTLSGHTRSIALGVNTGGVIVGESEDSTGVTSAVIFKDKTLLGVVIPGFDVIDLGVNGAKSSANAINDSSMIAGWTNDPSGSSLTALWLALATPVNTVNTSLSGSGGFGQALGINAKGYIVGVKSDVGFVAIPR</sequence>
<protein>
    <recommendedName>
        <fullName evidence="4">HAF family extracellular repeat protein</fullName>
    </recommendedName>
</protein>
<reference evidence="2 3" key="1">
    <citation type="submission" date="2021-05" db="EMBL/GenBank/DDBJ databases">
        <title>The draft genome of Geobacter chapellei DSM 13688.</title>
        <authorList>
            <person name="Xu Z."/>
            <person name="Masuda Y."/>
            <person name="Itoh H."/>
            <person name="Senoo K."/>
        </authorList>
    </citation>
    <scope>NUCLEOTIDE SEQUENCE [LARGE SCALE GENOMIC DNA]</scope>
    <source>
        <strain evidence="2 3">DSM 13688</strain>
    </source>
</reference>
<organism evidence="2 3">
    <name type="scientific">Pelotalea chapellei</name>
    <dbReference type="NCBI Taxonomy" id="44671"/>
    <lineage>
        <taxon>Bacteria</taxon>
        <taxon>Pseudomonadati</taxon>
        <taxon>Thermodesulfobacteriota</taxon>
        <taxon>Desulfuromonadia</taxon>
        <taxon>Geobacterales</taxon>
        <taxon>Geobacteraceae</taxon>
        <taxon>Pelotalea</taxon>
    </lineage>
</organism>
<feature type="chain" id="PRO_5045678554" description="HAF family extracellular repeat protein" evidence="1">
    <location>
        <begin position="21"/>
        <end position="377"/>
    </location>
</feature>
<dbReference type="RefSeq" id="WP_214301016.1">
    <property type="nucleotide sequence ID" value="NZ_JAHDYS010000018.1"/>
</dbReference>
<proteinExistence type="predicted"/>
<evidence type="ECO:0008006" key="4">
    <source>
        <dbReference type="Google" id="ProtNLM"/>
    </source>
</evidence>
<evidence type="ECO:0000256" key="1">
    <source>
        <dbReference type="SAM" id="SignalP"/>
    </source>
</evidence>